<name>A0A9Q3CYS3_9BASI</name>
<sequence>MHLHQQDNTLSPNILPTQKHQPHERSKNQQITPHHTKTDTFIGLQYPSKIQCPTTPSVLAQQNLRPKHSNLHHRLWNPPQYLHTHPESYQLLKMCGRKGFNLISPKGIPTFMGSTGWPTTINLTWTNHTAQQLYPTTSTTPPTTNPSSPEYNLQTKP</sequence>
<proteinExistence type="predicted"/>
<feature type="region of interest" description="Disordered" evidence="1">
    <location>
        <begin position="133"/>
        <end position="157"/>
    </location>
</feature>
<keyword evidence="3" id="KW-1185">Reference proteome</keyword>
<dbReference type="Proteomes" id="UP000765509">
    <property type="component" value="Unassembled WGS sequence"/>
</dbReference>
<dbReference type="Gene3D" id="3.60.10.10">
    <property type="entry name" value="Endonuclease/exonuclease/phosphatase"/>
    <property type="match status" value="1"/>
</dbReference>
<accession>A0A9Q3CYS3</accession>
<evidence type="ECO:0000313" key="3">
    <source>
        <dbReference type="Proteomes" id="UP000765509"/>
    </source>
</evidence>
<evidence type="ECO:0000256" key="1">
    <source>
        <dbReference type="SAM" id="MobiDB-lite"/>
    </source>
</evidence>
<dbReference type="InterPro" id="IPR036691">
    <property type="entry name" value="Endo/exonu/phosph_ase_sf"/>
</dbReference>
<evidence type="ECO:0000313" key="2">
    <source>
        <dbReference type="EMBL" id="MBW0492180.1"/>
    </source>
</evidence>
<dbReference type="OrthoDB" id="5549573at2759"/>
<organism evidence="2 3">
    <name type="scientific">Austropuccinia psidii MF-1</name>
    <dbReference type="NCBI Taxonomy" id="1389203"/>
    <lineage>
        <taxon>Eukaryota</taxon>
        <taxon>Fungi</taxon>
        <taxon>Dikarya</taxon>
        <taxon>Basidiomycota</taxon>
        <taxon>Pucciniomycotina</taxon>
        <taxon>Pucciniomycetes</taxon>
        <taxon>Pucciniales</taxon>
        <taxon>Sphaerophragmiaceae</taxon>
        <taxon>Austropuccinia</taxon>
    </lineage>
</organism>
<gene>
    <name evidence="2" type="ORF">O181_031895</name>
</gene>
<feature type="compositionally biased region" description="Low complexity" evidence="1">
    <location>
        <begin position="135"/>
        <end position="149"/>
    </location>
</feature>
<dbReference type="EMBL" id="AVOT02011468">
    <property type="protein sequence ID" value="MBW0492180.1"/>
    <property type="molecule type" value="Genomic_DNA"/>
</dbReference>
<reference evidence="2" key="1">
    <citation type="submission" date="2021-03" db="EMBL/GenBank/DDBJ databases">
        <title>Draft genome sequence of rust myrtle Austropuccinia psidii MF-1, a brazilian biotype.</title>
        <authorList>
            <person name="Quecine M.C."/>
            <person name="Pachon D.M.R."/>
            <person name="Bonatelli M.L."/>
            <person name="Correr F.H."/>
            <person name="Franceschini L.M."/>
            <person name="Leite T.F."/>
            <person name="Margarido G.R.A."/>
            <person name="Almeida C.A."/>
            <person name="Ferrarezi J.A."/>
            <person name="Labate C.A."/>
        </authorList>
    </citation>
    <scope>NUCLEOTIDE SEQUENCE</scope>
    <source>
        <strain evidence="2">MF-1</strain>
    </source>
</reference>
<feature type="region of interest" description="Disordered" evidence="1">
    <location>
        <begin position="1"/>
        <end position="34"/>
    </location>
</feature>
<dbReference type="AlphaFoldDB" id="A0A9Q3CYS3"/>
<feature type="compositionally biased region" description="Polar residues" evidence="1">
    <location>
        <begin position="1"/>
        <end position="19"/>
    </location>
</feature>
<protein>
    <submittedName>
        <fullName evidence="2">Uncharacterized protein</fullName>
    </submittedName>
</protein>
<comment type="caution">
    <text evidence="2">The sequence shown here is derived from an EMBL/GenBank/DDBJ whole genome shotgun (WGS) entry which is preliminary data.</text>
</comment>